<proteinExistence type="predicted"/>
<feature type="region of interest" description="Disordered" evidence="1">
    <location>
        <begin position="1"/>
        <end position="79"/>
    </location>
</feature>
<protein>
    <submittedName>
        <fullName evidence="2">Uncharacterized protein</fullName>
    </submittedName>
</protein>
<gene>
    <name evidence="2" type="ORF">ACFQE1_14060</name>
</gene>
<dbReference type="Proteomes" id="UP001596328">
    <property type="component" value="Unassembled WGS sequence"/>
</dbReference>
<evidence type="ECO:0000256" key="1">
    <source>
        <dbReference type="SAM" id="MobiDB-lite"/>
    </source>
</evidence>
<evidence type="ECO:0000313" key="2">
    <source>
        <dbReference type="EMBL" id="MFC6725472.1"/>
    </source>
</evidence>
<feature type="non-terminal residue" evidence="2">
    <location>
        <position position="1"/>
    </location>
</feature>
<reference evidence="2 3" key="1">
    <citation type="journal article" date="2019" name="Int. J. Syst. Evol. Microbiol.">
        <title>The Global Catalogue of Microorganisms (GCM) 10K type strain sequencing project: providing services to taxonomists for standard genome sequencing and annotation.</title>
        <authorList>
            <consortium name="The Broad Institute Genomics Platform"/>
            <consortium name="The Broad Institute Genome Sequencing Center for Infectious Disease"/>
            <person name="Wu L."/>
            <person name="Ma J."/>
        </authorList>
    </citation>
    <scope>NUCLEOTIDE SEQUENCE [LARGE SCALE GENOMIC DNA]</scope>
    <source>
        <strain evidence="2 3">NBRC 111368</strain>
    </source>
</reference>
<dbReference type="AlphaFoldDB" id="A0ABD5S2N8"/>
<comment type="caution">
    <text evidence="2">The sequence shown here is derived from an EMBL/GenBank/DDBJ whole genome shotgun (WGS) entry which is preliminary data.</text>
</comment>
<name>A0ABD5S2N8_9EURY</name>
<keyword evidence="3" id="KW-1185">Reference proteome</keyword>
<accession>A0ABD5S2N8</accession>
<feature type="compositionally biased region" description="Low complexity" evidence="1">
    <location>
        <begin position="45"/>
        <end position="61"/>
    </location>
</feature>
<dbReference type="EMBL" id="JBHSWU010000543">
    <property type="protein sequence ID" value="MFC6725472.1"/>
    <property type="molecule type" value="Genomic_DNA"/>
</dbReference>
<organism evidence="2 3">
    <name type="scientific">Halobium palmae</name>
    <dbReference type="NCBI Taxonomy" id="1776492"/>
    <lineage>
        <taxon>Archaea</taxon>
        <taxon>Methanobacteriati</taxon>
        <taxon>Methanobacteriota</taxon>
        <taxon>Stenosarchaea group</taxon>
        <taxon>Halobacteria</taxon>
        <taxon>Halobacteriales</taxon>
        <taxon>Haloferacaceae</taxon>
        <taxon>Halobium</taxon>
    </lineage>
</organism>
<sequence>APELAEPPVAKDGRRRRHTGRSSGPLDGSPDPTFTPRRVASRVGLTPSALLRTAAASASSPGERRRARLRGPYTYVAVG</sequence>
<evidence type="ECO:0000313" key="3">
    <source>
        <dbReference type="Proteomes" id="UP001596328"/>
    </source>
</evidence>